<dbReference type="Proteomes" id="UP000260640">
    <property type="component" value="Unassembled WGS sequence"/>
</dbReference>
<keyword evidence="1" id="KW-0812">Transmembrane</keyword>
<feature type="transmembrane region" description="Helical" evidence="1">
    <location>
        <begin position="21"/>
        <end position="43"/>
    </location>
</feature>
<dbReference type="EMBL" id="QSPP01000015">
    <property type="protein sequence ID" value="RGJ89091.1"/>
    <property type="molecule type" value="Genomic_DNA"/>
</dbReference>
<accession>A0A3E4JQF3</accession>
<feature type="transmembrane region" description="Helical" evidence="1">
    <location>
        <begin position="55"/>
        <end position="77"/>
    </location>
</feature>
<evidence type="ECO:0008006" key="4">
    <source>
        <dbReference type="Google" id="ProtNLM"/>
    </source>
</evidence>
<feature type="transmembrane region" description="Helical" evidence="1">
    <location>
        <begin position="170"/>
        <end position="191"/>
    </location>
</feature>
<keyword evidence="1" id="KW-1133">Transmembrane helix</keyword>
<reference evidence="2 3" key="1">
    <citation type="submission" date="2018-08" db="EMBL/GenBank/DDBJ databases">
        <title>A genome reference for cultivated species of the human gut microbiota.</title>
        <authorList>
            <person name="Zou Y."/>
            <person name="Xue W."/>
            <person name="Luo G."/>
        </authorList>
    </citation>
    <scope>NUCLEOTIDE SEQUENCE [LARGE SCALE GENOMIC DNA]</scope>
    <source>
        <strain evidence="2 3">TM05-16</strain>
    </source>
</reference>
<evidence type="ECO:0000256" key="1">
    <source>
        <dbReference type="SAM" id="Phobius"/>
    </source>
</evidence>
<sequence>MGNKMIDKAVNPFIQIAGARALAWGALGLLVSTVICYYAGYHYHGLLHFGPAPNPAWWCYAAEHLIVWLIPALLFYLGGKVFSHSRIRAIDVLGTVLFAELPLLGMTLIYLTPPMQMMANMDMSMSPQELLAQPFILPAVILSLLGIPFLLLTLVWLFNALKVSCNLKGWHLWAVVLVGILGGDVLCRMLISHLYG</sequence>
<comment type="caution">
    <text evidence="2">The sequence shown here is derived from an EMBL/GenBank/DDBJ whole genome shotgun (WGS) entry which is preliminary data.</text>
</comment>
<evidence type="ECO:0000313" key="3">
    <source>
        <dbReference type="Proteomes" id="UP000260640"/>
    </source>
</evidence>
<feature type="transmembrane region" description="Helical" evidence="1">
    <location>
        <begin position="131"/>
        <end position="158"/>
    </location>
</feature>
<protein>
    <recommendedName>
        <fullName evidence="4">Yip1 domain-containing protein</fullName>
    </recommendedName>
</protein>
<gene>
    <name evidence="2" type="ORF">DXD46_07420</name>
</gene>
<keyword evidence="1" id="KW-0472">Membrane</keyword>
<feature type="transmembrane region" description="Helical" evidence="1">
    <location>
        <begin position="89"/>
        <end position="111"/>
    </location>
</feature>
<organism evidence="2 3">
    <name type="scientific">Phocaeicola vulgatus</name>
    <name type="common">Bacteroides vulgatus</name>
    <dbReference type="NCBI Taxonomy" id="821"/>
    <lineage>
        <taxon>Bacteria</taxon>
        <taxon>Pseudomonadati</taxon>
        <taxon>Bacteroidota</taxon>
        <taxon>Bacteroidia</taxon>
        <taxon>Bacteroidales</taxon>
        <taxon>Bacteroidaceae</taxon>
        <taxon>Phocaeicola</taxon>
    </lineage>
</organism>
<dbReference type="AlphaFoldDB" id="A0A3E4JQF3"/>
<name>A0A3E4JQF3_PHOVU</name>
<dbReference type="RefSeq" id="WP_117699740.1">
    <property type="nucleotide sequence ID" value="NZ_DAWEEQ010000190.1"/>
</dbReference>
<evidence type="ECO:0000313" key="2">
    <source>
        <dbReference type="EMBL" id="RGJ89091.1"/>
    </source>
</evidence>
<proteinExistence type="predicted"/>